<comment type="caution">
    <text evidence="1">The sequence shown here is derived from an EMBL/GenBank/DDBJ whole genome shotgun (WGS) entry which is preliminary data.</text>
</comment>
<sequence length="484" mass="53596">MRSNHSSGVLVGESASELSSDSKKSLTLLDKPSPQDTASVCRPGEFDPHVLCPERFEKESLIGRGAYGVVYRGRDKATHREVAIKVLNVDKAEEDIQDVEREISLLSQLKSPHIAQYHGSFVANHQLWIVMDYAKGGSIHHLMKPGPIEEKYIAVIMHGVLLALDYLHRSGIMHRDIKAANILVTDNGVVQLCDFGVARQSSLASLNAKSYSFVGTPYWMAPEVIQEGREYNHKADIWSLGITAYEIATGAPPFAEHDPKTALFMIPRKGPPQLQPSQGSKDFREFVAQCLTPDPRDRPSAQDLLKRSRFIKATKHRKHRADLTDLIRRYCDWEKSPRNGRDSSDYEDADNPTPNHHRDSSTDFADVEQTWNFDKFSILDYRVDTSSSPPPLQSDTDADHDDNDGGGAASDRITDGDMRSSSSRTAAALSIGVVSQKAPRSGYASDTPNRRHSASSMGEGIKLRVNPHPPSFVQDLFGSTHPAS</sequence>
<gene>
    <name evidence="1" type="ORF">EV182_002094</name>
</gene>
<evidence type="ECO:0000313" key="1">
    <source>
        <dbReference type="EMBL" id="KAJ1675019.1"/>
    </source>
</evidence>
<dbReference type="EMBL" id="JAMZIH010005538">
    <property type="protein sequence ID" value="KAJ1675019.1"/>
    <property type="molecule type" value="Genomic_DNA"/>
</dbReference>
<reference evidence="1" key="1">
    <citation type="submission" date="2022-06" db="EMBL/GenBank/DDBJ databases">
        <title>Phylogenomic reconstructions and comparative analyses of Kickxellomycotina fungi.</title>
        <authorList>
            <person name="Reynolds N.K."/>
            <person name="Stajich J.E."/>
            <person name="Barry K."/>
            <person name="Grigoriev I.V."/>
            <person name="Crous P."/>
            <person name="Smith M.E."/>
        </authorList>
    </citation>
    <scope>NUCLEOTIDE SEQUENCE</scope>
    <source>
        <strain evidence="1">RSA 2271</strain>
    </source>
</reference>
<evidence type="ECO:0000313" key="2">
    <source>
        <dbReference type="Proteomes" id="UP001145114"/>
    </source>
</evidence>
<accession>A0ACC1HL53</accession>
<dbReference type="Proteomes" id="UP001145114">
    <property type="component" value="Unassembled WGS sequence"/>
</dbReference>
<feature type="non-terminal residue" evidence="1">
    <location>
        <position position="484"/>
    </location>
</feature>
<organism evidence="1 2">
    <name type="scientific">Spiromyces aspiralis</name>
    <dbReference type="NCBI Taxonomy" id="68401"/>
    <lineage>
        <taxon>Eukaryota</taxon>
        <taxon>Fungi</taxon>
        <taxon>Fungi incertae sedis</taxon>
        <taxon>Zoopagomycota</taxon>
        <taxon>Kickxellomycotina</taxon>
        <taxon>Kickxellomycetes</taxon>
        <taxon>Kickxellales</taxon>
        <taxon>Kickxellaceae</taxon>
        <taxon>Spiromyces</taxon>
    </lineage>
</organism>
<name>A0ACC1HL53_9FUNG</name>
<keyword evidence="2" id="KW-1185">Reference proteome</keyword>
<protein>
    <submittedName>
        <fullName evidence="1">Uncharacterized protein</fullName>
    </submittedName>
</protein>
<proteinExistence type="predicted"/>